<feature type="chain" id="PRO_5007854350" evidence="1">
    <location>
        <begin position="18"/>
        <end position="131"/>
    </location>
</feature>
<proteinExistence type="predicted"/>
<dbReference type="EMBL" id="KV419400">
    <property type="protein sequence ID" value="KZS95715.1"/>
    <property type="molecule type" value="Genomic_DNA"/>
</dbReference>
<evidence type="ECO:0000313" key="3">
    <source>
        <dbReference type="Proteomes" id="UP000076722"/>
    </source>
</evidence>
<keyword evidence="1" id="KW-0732">Signal</keyword>
<protein>
    <submittedName>
        <fullName evidence="2">Uncharacterized protein</fullName>
    </submittedName>
</protein>
<name>A0A164X7S5_9AGAM</name>
<evidence type="ECO:0000256" key="1">
    <source>
        <dbReference type="SAM" id="SignalP"/>
    </source>
</evidence>
<dbReference type="AlphaFoldDB" id="A0A164X7S5"/>
<accession>A0A164X7S5</accession>
<gene>
    <name evidence="2" type="ORF">SISNIDRAFT_324743</name>
</gene>
<feature type="signal peptide" evidence="1">
    <location>
        <begin position="1"/>
        <end position="17"/>
    </location>
</feature>
<evidence type="ECO:0000313" key="2">
    <source>
        <dbReference type="EMBL" id="KZS95715.1"/>
    </source>
</evidence>
<keyword evidence="3" id="KW-1185">Reference proteome</keyword>
<sequence length="131" mass="14638">MAFLLACSLTFLDIIHSSPRIHVLDPLCTSTPIFIHICIESAMLHLVPSSISASSAFLYHRARCPLHPLPRHAHRMPCGRTMTQSIPFFILSVVSSRTMSLSILCPSFRVWDFDTPPPALRACILGQSTYF</sequence>
<reference evidence="2 3" key="1">
    <citation type="journal article" date="2016" name="Mol. Biol. Evol.">
        <title>Comparative Genomics of Early-Diverging Mushroom-Forming Fungi Provides Insights into the Origins of Lignocellulose Decay Capabilities.</title>
        <authorList>
            <person name="Nagy L.G."/>
            <person name="Riley R."/>
            <person name="Tritt A."/>
            <person name="Adam C."/>
            <person name="Daum C."/>
            <person name="Floudas D."/>
            <person name="Sun H."/>
            <person name="Yadav J.S."/>
            <person name="Pangilinan J."/>
            <person name="Larsson K.H."/>
            <person name="Matsuura K."/>
            <person name="Barry K."/>
            <person name="Labutti K."/>
            <person name="Kuo R."/>
            <person name="Ohm R.A."/>
            <person name="Bhattacharya S.S."/>
            <person name="Shirouzu T."/>
            <person name="Yoshinaga Y."/>
            <person name="Martin F.M."/>
            <person name="Grigoriev I.V."/>
            <person name="Hibbett D.S."/>
        </authorList>
    </citation>
    <scope>NUCLEOTIDE SEQUENCE [LARGE SCALE GENOMIC DNA]</scope>
    <source>
        <strain evidence="2 3">HHB9708</strain>
    </source>
</reference>
<dbReference type="Proteomes" id="UP000076722">
    <property type="component" value="Unassembled WGS sequence"/>
</dbReference>
<organism evidence="2 3">
    <name type="scientific">Sistotremastrum niveocremeum HHB9708</name>
    <dbReference type="NCBI Taxonomy" id="1314777"/>
    <lineage>
        <taxon>Eukaryota</taxon>
        <taxon>Fungi</taxon>
        <taxon>Dikarya</taxon>
        <taxon>Basidiomycota</taxon>
        <taxon>Agaricomycotina</taxon>
        <taxon>Agaricomycetes</taxon>
        <taxon>Sistotremastrales</taxon>
        <taxon>Sistotremastraceae</taxon>
        <taxon>Sertulicium</taxon>
        <taxon>Sertulicium niveocremeum</taxon>
    </lineage>
</organism>